<evidence type="ECO:0000256" key="1">
    <source>
        <dbReference type="ARBA" id="ARBA00022441"/>
    </source>
</evidence>
<dbReference type="InterPro" id="IPR051746">
    <property type="entry name" value="Kelch_domain_containing_8"/>
</dbReference>
<dbReference type="PANTHER" id="PTHR46260:SF3">
    <property type="entry name" value="RING-TYPE DOMAIN-CONTAINING PROTEIN"/>
    <property type="match status" value="1"/>
</dbReference>
<dbReference type="Pfam" id="PF01344">
    <property type="entry name" value="Kelch_1"/>
    <property type="match status" value="1"/>
</dbReference>
<gene>
    <name evidence="3" type="ORF">EHR06_14315</name>
</gene>
<dbReference type="PROSITE" id="PS51257">
    <property type="entry name" value="PROKAR_LIPOPROTEIN"/>
    <property type="match status" value="1"/>
</dbReference>
<sequence>MIRIGVYFIILSLLSACQNSVLSGIEDETSSKIEFASITKLGPNNVTILWKCSRLTKGYLLGPTGIFPSLTSAKTHIMEISGLSPQTNYEVFASCEKPNFSNGIPIRFRTWVSASPEKTQGIWIVGGIGSDGNPVSQIDLFDANTATWYPTITSVPTPRAFASIVSHKNLIYIIGGLEKSGSVYSTSLKVEAYDPYNDIWITKADLPQSSLGAIAGSIGDEIYVISGSGSATVTTSPTLNTVLKLYPDLGTTGQWLSYTSNSSILSRTDMSGCSIDGVIYYSGGRSVSNGSVQFGTDGFIPTANTVTGSSEPSINVARSGGAGVCVNPEPKDLYPSDNQWFSVIGGSIVTDTSEPISALTSSAKTDFHQPGSTSFSAGPDLPQSLYAPASQISYETRRIYVFGGANNLNTPLDTIYSIDSASPVSGSWNTLSSTMPIPRFGHQAIRIDR</sequence>
<dbReference type="SUPFAM" id="SSF117281">
    <property type="entry name" value="Kelch motif"/>
    <property type="match status" value="2"/>
</dbReference>
<name>A0A4Z1AL51_9LEPT</name>
<comment type="caution">
    <text evidence="3">The sequence shown here is derived from an EMBL/GenBank/DDBJ whole genome shotgun (WGS) entry which is preliminary data.</text>
</comment>
<dbReference type="AlphaFoldDB" id="A0A4Z1AL51"/>
<organism evidence="3 4">
    <name type="scientific">Leptospira dzoumogneensis</name>
    <dbReference type="NCBI Taxonomy" id="2484904"/>
    <lineage>
        <taxon>Bacteria</taxon>
        <taxon>Pseudomonadati</taxon>
        <taxon>Spirochaetota</taxon>
        <taxon>Spirochaetia</taxon>
        <taxon>Leptospirales</taxon>
        <taxon>Leptospiraceae</taxon>
        <taxon>Leptospira</taxon>
    </lineage>
</organism>
<dbReference type="RefSeq" id="WP_135757626.1">
    <property type="nucleotide sequence ID" value="NZ_RQHS01000019.1"/>
</dbReference>
<protein>
    <submittedName>
        <fullName evidence="3">Kelch repeat-containing protein</fullName>
    </submittedName>
</protein>
<dbReference type="Gene3D" id="2.120.10.80">
    <property type="entry name" value="Kelch-type beta propeller"/>
    <property type="match status" value="2"/>
</dbReference>
<dbReference type="EMBL" id="RQHS01000019">
    <property type="protein sequence ID" value="TGM97319.1"/>
    <property type="molecule type" value="Genomic_DNA"/>
</dbReference>
<keyword evidence="1" id="KW-0880">Kelch repeat</keyword>
<reference evidence="3" key="1">
    <citation type="journal article" date="2019" name="PLoS Negl. Trop. Dis.">
        <title>Revisiting the worldwide diversity of Leptospira species in the environment.</title>
        <authorList>
            <person name="Vincent A.T."/>
            <person name="Schiettekatte O."/>
            <person name="Bourhy P."/>
            <person name="Veyrier F.J."/>
            <person name="Picardeau M."/>
        </authorList>
    </citation>
    <scope>NUCLEOTIDE SEQUENCE [LARGE SCALE GENOMIC DNA]</scope>
    <source>
        <strain evidence="3">201601113</strain>
    </source>
</reference>
<proteinExistence type="predicted"/>
<dbReference type="InterPro" id="IPR015915">
    <property type="entry name" value="Kelch-typ_b-propeller"/>
</dbReference>
<dbReference type="OrthoDB" id="341897at2"/>
<keyword evidence="2" id="KW-0677">Repeat</keyword>
<dbReference type="SMART" id="SM00612">
    <property type="entry name" value="Kelch"/>
    <property type="match status" value="3"/>
</dbReference>
<accession>A0A4Z1AL51</accession>
<evidence type="ECO:0000313" key="4">
    <source>
        <dbReference type="Proteomes" id="UP000297241"/>
    </source>
</evidence>
<dbReference type="InterPro" id="IPR006652">
    <property type="entry name" value="Kelch_1"/>
</dbReference>
<dbReference type="PANTHER" id="PTHR46260">
    <property type="entry name" value="RING-TYPE DOMAIN-CONTAINING PROTEIN"/>
    <property type="match status" value="1"/>
</dbReference>
<evidence type="ECO:0000313" key="3">
    <source>
        <dbReference type="EMBL" id="TGM97319.1"/>
    </source>
</evidence>
<dbReference type="Proteomes" id="UP000297241">
    <property type="component" value="Unassembled WGS sequence"/>
</dbReference>
<keyword evidence="4" id="KW-1185">Reference proteome</keyword>
<evidence type="ECO:0000256" key="2">
    <source>
        <dbReference type="ARBA" id="ARBA00022737"/>
    </source>
</evidence>